<name>A0A164P2L0_9NOCA</name>
<accession>A0A164P2L0</accession>
<dbReference type="Proteomes" id="UP000076512">
    <property type="component" value="Unassembled WGS sequence"/>
</dbReference>
<dbReference type="STRING" id="455432.AWN90_23910"/>
<dbReference type="EMBL" id="LWGR01000004">
    <property type="protein sequence ID" value="KZM75038.1"/>
    <property type="molecule type" value="Genomic_DNA"/>
</dbReference>
<keyword evidence="2" id="KW-1185">Reference proteome</keyword>
<organism evidence="1 2">
    <name type="scientific">Nocardia terpenica</name>
    <dbReference type="NCBI Taxonomy" id="455432"/>
    <lineage>
        <taxon>Bacteria</taxon>
        <taxon>Bacillati</taxon>
        <taxon>Actinomycetota</taxon>
        <taxon>Actinomycetes</taxon>
        <taxon>Mycobacteriales</taxon>
        <taxon>Nocardiaceae</taxon>
        <taxon>Nocardia</taxon>
    </lineage>
</organism>
<proteinExistence type="predicted"/>
<dbReference type="OrthoDB" id="3869642at2"/>
<comment type="caution">
    <text evidence="1">The sequence shown here is derived from an EMBL/GenBank/DDBJ whole genome shotgun (WGS) entry which is preliminary data.</text>
</comment>
<protein>
    <submittedName>
        <fullName evidence="1">Uncharacterized protein</fullName>
    </submittedName>
</protein>
<evidence type="ECO:0000313" key="1">
    <source>
        <dbReference type="EMBL" id="KZM75038.1"/>
    </source>
</evidence>
<dbReference type="RefSeq" id="WP_067587149.1">
    <property type="nucleotide sequence ID" value="NZ_JABMCZ010000005.1"/>
</dbReference>
<dbReference type="AlphaFoldDB" id="A0A164P2L0"/>
<evidence type="ECO:0000313" key="2">
    <source>
        <dbReference type="Proteomes" id="UP000076512"/>
    </source>
</evidence>
<sequence length="185" mass="19625">MWTVPTIAPDRLTLIIAYSFGNRIPAGADPERTEGEPGPVNEALAAAVVAARGDRAIPVYAQTPIADVLRARYGLTDVVPVAADRRPDGTLAYLSTDGAAAKVAALRGPLVAGDTAGVIAFADHRWRATRTTAAHGFRAYAPAGIAMPDRYDPESGQPWTRSRIAYLPTDYAARIPLLINGIPRP</sequence>
<gene>
    <name evidence="1" type="ORF">AWN90_23910</name>
</gene>
<reference evidence="1 2" key="1">
    <citation type="submission" date="2016-04" db="EMBL/GenBank/DDBJ databases">
        <authorList>
            <person name="Evans L.H."/>
            <person name="Alamgir A."/>
            <person name="Owens N."/>
            <person name="Weber N.D."/>
            <person name="Virtaneva K."/>
            <person name="Barbian K."/>
            <person name="Babar A."/>
            <person name="Rosenke K."/>
        </authorList>
    </citation>
    <scope>NUCLEOTIDE SEQUENCE [LARGE SCALE GENOMIC DNA]</scope>
    <source>
        <strain evidence="1 2">IFM 0406</strain>
    </source>
</reference>